<accession>A0ACC3N2Y4</accession>
<keyword evidence="2" id="KW-1185">Reference proteome</keyword>
<organism evidence="1 2">
    <name type="scientific">Vermiconidia calcicola</name>
    <dbReference type="NCBI Taxonomy" id="1690605"/>
    <lineage>
        <taxon>Eukaryota</taxon>
        <taxon>Fungi</taxon>
        <taxon>Dikarya</taxon>
        <taxon>Ascomycota</taxon>
        <taxon>Pezizomycotina</taxon>
        <taxon>Dothideomycetes</taxon>
        <taxon>Dothideomycetidae</taxon>
        <taxon>Mycosphaerellales</taxon>
        <taxon>Extremaceae</taxon>
        <taxon>Vermiconidia</taxon>
    </lineage>
</organism>
<gene>
    <name evidence="1" type="ORF">LTR37_011386</name>
</gene>
<reference evidence="1" key="1">
    <citation type="submission" date="2023-07" db="EMBL/GenBank/DDBJ databases">
        <title>Black Yeasts Isolated from many extreme environments.</title>
        <authorList>
            <person name="Coleine C."/>
            <person name="Stajich J.E."/>
            <person name="Selbmann L."/>
        </authorList>
    </citation>
    <scope>NUCLEOTIDE SEQUENCE</scope>
    <source>
        <strain evidence="1">CCFEE 5714</strain>
    </source>
</reference>
<evidence type="ECO:0000313" key="2">
    <source>
        <dbReference type="Proteomes" id="UP001281147"/>
    </source>
</evidence>
<name>A0ACC3N2Y4_9PEZI</name>
<dbReference type="EMBL" id="JAUTXU010000099">
    <property type="protein sequence ID" value="KAK3708664.1"/>
    <property type="molecule type" value="Genomic_DNA"/>
</dbReference>
<comment type="caution">
    <text evidence="1">The sequence shown here is derived from an EMBL/GenBank/DDBJ whole genome shotgun (WGS) entry which is preliminary data.</text>
</comment>
<dbReference type="Proteomes" id="UP001281147">
    <property type="component" value="Unassembled WGS sequence"/>
</dbReference>
<evidence type="ECO:0000313" key="1">
    <source>
        <dbReference type="EMBL" id="KAK3708664.1"/>
    </source>
</evidence>
<protein>
    <submittedName>
        <fullName evidence="1">Uncharacterized protein</fullName>
    </submittedName>
</protein>
<proteinExistence type="predicted"/>
<sequence length="499" mass="54460">MKTDNYLTLCLEQAAKSPLHYRHGAVVVRGGKVIGQGFNDYRAGGYDGGALKHGRIGKGSFDGPAVANLKEKLKKKPKDKQQQRAQSGACFVPFEGTGGGHHANTPLSMHSEMMAIHSALAASSTMASTAASHEKPSFKLPRCSKPKAKLRQEALLAYVNTILHHGHNNKVEEEQEDPDQEQQEQEGPHRSLEKSLAFQEPPSGEKHHHHQKKGNEKKNQKNEYGYQYDRYGQQTQQQHSPQPPSASKITSSNVIRGYDTTNAQRAYDYNLTKAYQASGQHGKHKKDYKRSGKMRAGADEPSQPEPLLLPKGQTNGSSSSVNDRKKHPRLNGADVYVARLGWCRTTATKQSVAQPMISAPADCVSSDADTTGEPLSASTSSIASTGSGSLHDELINRDPSPNPTKADESNNSLDLSTVRASHPCYRCISYMHSVGIKRVFWTNDAGQWEGGKIRDLVHALDNSMDNVADGGQGGPMGNGVFITKHEVLMFKRMMGQGKA</sequence>